<protein>
    <submittedName>
        <fullName evidence="2">Uncharacterized protein</fullName>
    </submittedName>
</protein>
<comment type="caution">
    <text evidence="2">The sequence shown here is derived from an EMBL/GenBank/DDBJ whole genome shotgun (WGS) entry which is preliminary data.</text>
</comment>
<reference evidence="2" key="1">
    <citation type="submission" date="2019-08" db="EMBL/GenBank/DDBJ databases">
        <authorList>
            <person name="Kucharzyk K."/>
            <person name="Murdoch R.W."/>
            <person name="Higgins S."/>
            <person name="Loffler F."/>
        </authorList>
    </citation>
    <scope>NUCLEOTIDE SEQUENCE</scope>
</reference>
<evidence type="ECO:0000313" key="2">
    <source>
        <dbReference type="EMBL" id="MPM34972.1"/>
    </source>
</evidence>
<keyword evidence="1" id="KW-1133">Transmembrane helix</keyword>
<gene>
    <name evidence="2" type="ORF">SDC9_81562</name>
</gene>
<name>A0A644Z2H9_9ZZZZ</name>
<evidence type="ECO:0000256" key="1">
    <source>
        <dbReference type="SAM" id="Phobius"/>
    </source>
</evidence>
<dbReference type="EMBL" id="VSSQ01007139">
    <property type="protein sequence ID" value="MPM34972.1"/>
    <property type="molecule type" value="Genomic_DNA"/>
</dbReference>
<proteinExistence type="predicted"/>
<feature type="transmembrane region" description="Helical" evidence="1">
    <location>
        <begin position="157"/>
        <end position="175"/>
    </location>
</feature>
<sequence>MIKNGIHIRRENRLVIVIDRHSGIGPPKEGLGKRCPVIHLCPDLDIGPVRVKRDAVHPFQAGHALHFVAPDGLAPVRVLFYHKFDRIKGAGAMMLRPVKFNPPGYPRAGQAHQGRFDHLVIINNMGIPYLVVSHLDTPSQFGQDHHLQVSVFKKKRLIAFILFLVINFFNHRIGIYRPRATLIDPFFQKNRIFFFFPHCISRQRDIFHPCFYNMRIVDCR</sequence>
<keyword evidence="1" id="KW-0472">Membrane</keyword>
<accession>A0A644Z2H9</accession>
<dbReference type="AlphaFoldDB" id="A0A644Z2H9"/>
<keyword evidence="1" id="KW-0812">Transmembrane</keyword>
<organism evidence="2">
    <name type="scientific">bioreactor metagenome</name>
    <dbReference type="NCBI Taxonomy" id="1076179"/>
    <lineage>
        <taxon>unclassified sequences</taxon>
        <taxon>metagenomes</taxon>
        <taxon>ecological metagenomes</taxon>
    </lineage>
</organism>